<evidence type="ECO:0000256" key="14">
    <source>
        <dbReference type="HAMAP-Rule" id="MF_00180"/>
    </source>
</evidence>
<comment type="subunit">
    <text evidence="14">Homodimer.</text>
</comment>
<dbReference type="Gene3D" id="3.90.870.10">
    <property type="entry name" value="DHBP synthase"/>
    <property type="match status" value="1"/>
</dbReference>
<accession>A0A4R6M3V5</accession>
<comment type="similarity">
    <text evidence="5">In the N-terminal section; belongs to the DHBP synthase family.</text>
</comment>
<evidence type="ECO:0000256" key="11">
    <source>
        <dbReference type="ARBA" id="ARBA00022842"/>
    </source>
</evidence>
<dbReference type="OrthoDB" id="9793111at2"/>
<dbReference type="InterPro" id="IPR032677">
    <property type="entry name" value="GTP_cyclohydro_II"/>
</dbReference>
<gene>
    <name evidence="14" type="primary">ribB</name>
    <name evidence="16" type="ORF">DFP79_3232</name>
</gene>
<comment type="caution">
    <text evidence="16">The sequence shown here is derived from an EMBL/GenBank/DDBJ whole genome shotgun (WGS) entry which is preliminary data.</text>
</comment>
<feature type="binding site" evidence="14">
    <location>
        <position position="32"/>
    </location>
    <ligand>
        <name>D-ribulose 5-phosphate</name>
        <dbReference type="ChEBI" id="CHEBI:58121"/>
    </ligand>
</feature>
<evidence type="ECO:0000256" key="7">
    <source>
        <dbReference type="ARBA" id="ARBA00012153"/>
    </source>
</evidence>
<proteinExistence type="inferred from homology"/>
<feature type="site" description="Essential for catalytic activity" evidence="14">
    <location>
        <position position="126"/>
    </location>
</feature>
<feature type="binding site" evidence="14">
    <location>
        <begin position="140"/>
        <end position="144"/>
    </location>
    <ligand>
        <name>D-ribulose 5-phosphate</name>
        <dbReference type="ChEBI" id="CHEBI:58121"/>
    </ligand>
</feature>
<dbReference type="GO" id="GO:0005829">
    <property type="term" value="C:cytosol"/>
    <property type="evidence" value="ECO:0007669"/>
    <property type="project" value="TreeGrafter"/>
</dbReference>
<dbReference type="EMBL" id="SNXC01000015">
    <property type="protein sequence ID" value="TDO95874.1"/>
    <property type="molecule type" value="Genomic_DNA"/>
</dbReference>
<feature type="binding site" evidence="14">
    <location>
        <begin position="27"/>
        <end position="28"/>
    </location>
    <ligand>
        <name>D-ribulose 5-phosphate</name>
        <dbReference type="ChEBI" id="CHEBI:58121"/>
    </ligand>
</feature>
<comment type="cofactor">
    <cofactor evidence="14">
        <name>Mg(2+)</name>
        <dbReference type="ChEBI" id="CHEBI:18420"/>
    </cofactor>
    <cofactor evidence="14">
        <name>Mn(2+)</name>
        <dbReference type="ChEBI" id="CHEBI:29035"/>
    </cofactor>
    <text evidence="14">Binds 2 divalent metal cations per subunit. Magnesium or manganese.</text>
</comment>
<dbReference type="GO" id="GO:0003935">
    <property type="term" value="F:GTP cyclohydrolase II activity"/>
    <property type="evidence" value="ECO:0007669"/>
    <property type="project" value="TreeGrafter"/>
</dbReference>
<evidence type="ECO:0000256" key="4">
    <source>
        <dbReference type="ARBA" id="ARBA00004904"/>
    </source>
</evidence>
<evidence type="ECO:0000256" key="5">
    <source>
        <dbReference type="ARBA" id="ARBA00005520"/>
    </source>
</evidence>
<evidence type="ECO:0000256" key="6">
    <source>
        <dbReference type="ARBA" id="ARBA00008976"/>
    </source>
</evidence>
<comment type="similarity">
    <text evidence="6">In the C-terminal section; belongs to the GTP cyclohydrolase II family.</text>
</comment>
<comment type="function">
    <text evidence="3 14">Catalyzes the conversion of D-ribulose 5-phosphate to formate and 3,4-dihydroxy-2-butanone 4-phosphate.</text>
</comment>
<dbReference type="PANTHER" id="PTHR21327:SF34">
    <property type="entry name" value="3,4-DIHYDROXY-2-BUTANONE 4-PHOSPHATE SYNTHASE"/>
    <property type="match status" value="1"/>
</dbReference>
<comment type="similarity">
    <text evidence="14">Belongs to the DHBP synthase family.</text>
</comment>
<keyword evidence="10 14" id="KW-0479">Metal-binding</keyword>
<dbReference type="RefSeq" id="WP_133504941.1">
    <property type="nucleotide sequence ID" value="NZ_SNXC01000015.1"/>
</dbReference>
<dbReference type="NCBIfam" id="NF010626">
    <property type="entry name" value="PRK14019.1"/>
    <property type="match status" value="1"/>
</dbReference>
<dbReference type="InterPro" id="IPR036144">
    <property type="entry name" value="RibA-like_sf"/>
</dbReference>
<sequence length="387" mass="41919">MALNSIEEILSDMRLGKMVILMDDEDRENEGDIIVPAQCVTAEIINFMAVHARGLICLTLTPERCQQLNLPLMVNRNGAAFSTNFTVSIEAADGVTTGISAADRALTVKRAVMANAKPDDIVQPGHVFPLMSKPGGVLSRAGHTEAGCDLARLAGYEPASVIVEVINDDGTMARRSDLEKFAEKHRIKVGTIADLIHYRTLNETTVVRESEQVVNTEAGDFNLITYRDTVQDLSHLAFVKGKPSDAEPTLVRVHVVDPARDFANIVREDGSLSWTMSNALQYIAANGEGVVVLVDVSDKQTDLAMNFVSALTPQSGKNADKSGSGTYLTVGTGSQILRDLGIRKMRLLSSPKKYSLAGFDLEAVEFIPYSSDMGSGQHFDSSDTLQE</sequence>
<dbReference type="Pfam" id="PF00926">
    <property type="entry name" value="DHBP_synthase"/>
    <property type="match status" value="1"/>
</dbReference>
<evidence type="ECO:0000256" key="10">
    <source>
        <dbReference type="ARBA" id="ARBA00022723"/>
    </source>
</evidence>
<comment type="catalytic activity">
    <reaction evidence="1 14">
        <text>D-ribulose 5-phosphate = (2S)-2-hydroxy-3-oxobutyl phosphate + formate + H(+)</text>
        <dbReference type="Rhea" id="RHEA:18457"/>
        <dbReference type="ChEBI" id="CHEBI:15378"/>
        <dbReference type="ChEBI" id="CHEBI:15740"/>
        <dbReference type="ChEBI" id="CHEBI:58121"/>
        <dbReference type="ChEBI" id="CHEBI:58830"/>
        <dbReference type="EC" id="4.1.99.12"/>
    </reaction>
</comment>
<dbReference type="UniPathway" id="UPA00275">
    <property type="reaction ID" value="UER00399"/>
</dbReference>
<dbReference type="AlphaFoldDB" id="A0A4R6M3V5"/>
<keyword evidence="13 14" id="KW-0456">Lyase</keyword>
<dbReference type="SUPFAM" id="SSF142695">
    <property type="entry name" value="RibA-like"/>
    <property type="match status" value="1"/>
</dbReference>
<dbReference type="SUPFAM" id="SSF55821">
    <property type="entry name" value="YrdC/RibB"/>
    <property type="match status" value="1"/>
</dbReference>
<dbReference type="GO" id="GO:0030145">
    <property type="term" value="F:manganese ion binding"/>
    <property type="evidence" value="ECO:0007669"/>
    <property type="project" value="UniProtKB-UniRule"/>
</dbReference>
<dbReference type="HAMAP" id="MF_00180">
    <property type="entry name" value="RibB"/>
    <property type="match status" value="1"/>
</dbReference>
<evidence type="ECO:0000313" key="17">
    <source>
        <dbReference type="Proteomes" id="UP000294656"/>
    </source>
</evidence>
<comment type="pathway">
    <text evidence="4 14">Cofactor biosynthesis; riboflavin biosynthesis; 2-hydroxy-3-oxobutyl phosphate from D-ribulose 5-phosphate: step 1/1.</text>
</comment>
<evidence type="ECO:0000256" key="12">
    <source>
        <dbReference type="ARBA" id="ARBA00023211"/>
    </source>
</evidence>
<keyword evidence="16" id="KW-0378">Hydrolase</keyword>
<keyword evidence="9 14" id="KW-0686">Riboflavin biosynthesis</keyword>
<feature type="binding site" evidence="14">
    <location>
        <position position="143"/>
    </location>
    <ligand>
        <name>Mg(2+)</name>
        <dbReference type="ChEBI" id="CHEBI:18420"/>
        <label>2</label>
    </ligand>
</feature>
<dbReference type="Pfam" id="PF00925">
    <property type="entry name" value="GTP_cyclohydro2"/>
    <property type="match status" value="1"/>
</dbReference>
<dbReference type="GO" id="GO:0008686">
    <property type="term" value="F:3,4-dihydroxy-2-butanone-4-phosphate synthase activity"/>
    <property type="evidence" value="ECO:0007669"/>
    <property type="project" value="UniProtKB-UniRule"/>
</dbReference>
<evidence type="ECO:0000256" key="2">
    <source>
        <dbReference type="ARBA" id="ARBA00001936"/>
    </source>
</evidence>
<evidence type="ECO:0000313" key="16">
    <source>
        <dbReference type="EMBL" id="TDO95874.1"/>
    </source>
</evidence>
<keyword evidence="17" id="KW-1185">Reference proteome</keyword>
<feature type="site" description="Essential for catalytic activity" evidence="14">
    <location>
        <position position="164"/>
    </location>
</feature>
<dbReference type="PIRSF" id="PIRSF001259">
    <property type="entry name" value="RibA"/>
    <property type="match status" value="1"/>
</dbReference>
<evidence type="ECO:0000256" key="1">
    <source>
        <dbReference type="ARBA" id="ARBA00000141"/>
    </source>
</evidence>
<dbReference type="FunFam" id="3.90.870.10:FF:000001">
    <property type="entry name" value="Riboflavin biosynthesis protein RibBA"/>
    <property type="match status" value="1"/>
</dbReference>
<evidence type="ECO:0000256" key="8">
    <source>
        <dbReference type="ARBA" id="ARBA00018836"/>
    </source>
</evidence>
<dbReference type="Proteomes" id="UP000294656">
    <property type="component" value="Unassembled WGS sequence"/>
</dbReference>
<dbReference type="GO" id="GO:0000287">
    <property type="term" value="F:magnesium ion binding"/>
    <property type="evidence" value="ECO:0007669"/>
    <property type="project" value="UniProtKB-UniRule"/>
</dbReference>
<dbReference type="GO" id="GO:0009231">
    <property type="term" value="P:riboflavin biosynthetic process"/>
    <property type="evidence" value="ECO:0007669"/>
    <property type="project" value="UniProtKB-UniRule"/>
</dbReference>
<evidence type="ECO:0000259" key="15">
    <source>
        <dbReference type="Pfam" id="PF00925"/>
    </source>
</evidence>
<organism evidence="16 17">
    <name type="scientific">Marinomonas balearica</name>
    <dbReference type="NCBI Taxonomy" id="491947"/>
    <lineage>
        <taxon>Bacteria</taxon>
        <taxon>Pseudomonadati</taxon>
        <taxon>Pseudomonadota</taxon>
        <taxon>Gammaproteobacteria</taxon>
        <taxon>Oceanospirillales</taxon>
        <taxon>Oceanospirillaceae</taxon>
        <taxon>Marinomonas</taxon>
    </lineage>
</organism>
<dbReference type="NCBIfam" id="TIGR00506">
    <property type="entry name" value="ribB"/>
    <property type="match status" value="1"/>
</dbReference>
<comment type="cofactor">
    <cofactor evidence="2">
        <name>Mn(2+)</name>
        <dbReference type="ChEBI" id="CHEBI:29035"/>
    </cofactor>
</comment>
<feature type="binding site" evidence="14">
    <location>
        <position position="28"/>
    </location>
    <ligand>
        <name>Mg(2+)</name>
        <dbReference type="ChEBI" id="CHEBI:18420"/>
        <label>2</label>
    </ligand>
</feature>
<dbReference type="EC" id="4.1.99.12" evidence="7 14"/>
<reference evidence="16 17" key="1">
    <citation type="submission" date="2019-03" db="EMBL/GenBank/DDBJ databases">
        <title>Genomic Encyclopedia of Type Strains, Phase III (KMG-III): the genomes of soil and plant-associated and newly described type strains.</title>
        <authorList>
            <person name="Whitman W."/>
        </authorList>
    </citation>
    <scope>NUCLEOTIDE SEQUENCE [LARGE SCALE GENOMIC DNA]</scope>
    <source>
        <strain evidence="16 17">CECT 7378</strain>
    </source>
</reference>
<dbReference type="PANTHER" id="PTHR21327">
    <property type="entry name" value="GTP CYCLOHYDROLASE II-RELATED"/>
    <property type="match status" value="1"/>
</dbReference>
<dbReference type="InterPro" id="IPR000422">
    <property type="entry name" value="DHBP_synthase_RibB"/>
</dbReference>
<feature type="binding site" evidence="14">
    <location>
        <position position="28"/>
    </location>
    <ligand>
        <name>Mg(2+)</name>
        <dbReference type="ChEBI" id="CHEBI:18420"/>
        <label>1</label>
    </ligand>
</feature>
<dbReference type="Gene3D" id="3.40.50.10990">
    <property type="entry name" value="GTP cyclohydrolase II"/>
    <property type="match status" value="1"/>
</dbReference>
<evidence type="ECO:0000256" key="3">
    <source>
        <dbReference type="ARBA" id="ARBA00002284"/>
    </source>
</evidence>
<keyword evidence="11 14" id="KW-0460">Magnesium</keyword>
<dbReference type="InterPro" id="IPR017945">
    <property type="entry name" value="DHBP_synth_RibB-like_a/b_dom"/>
</dbReference>
<keyword evidence="12 14" id="KW-0464">Manganese</keyword>
<feature type="domain" description="GTP cyclohydrolase II" evidence="15">
    <location>
        <begin position="210"/>
        <end position="368"/>
    </location>
</feature>
<evidence type="ECO:0000256" key="9">
    <source>
        <dbReference type="ARBA" id="ARBA00022619"/>
    </source>
</evidence>
<protein>
    <recommendedName>
        <fullName evidence="8 14">3,4-dihydroxy-2-butanone 4-phosphate synthase</fullName>
        <shortName evidence="14">DHBP synthase</shortName>
        <ecNumber evidence="7 14">4.1.99.12</ecNumber>
    </recommendedName>
</protein>
<evidence type="ECO:0000256" key="13">
    <source>
        <dbReference type="ARBA" id="ARBA00023239"/>
    </source>
</evidence>
<name>A0A4R6M3V5_9GAMM</name>